<evidence type="ECO:0000313" key="1">
    <source>
        <dbReference type="EMBL" id="CAK9072931.1"/>
    </source>
</evidence>
<comment type="caution">
    <text evidence="1">The sequence shown here is derived from an EMBL/GenBank/DDBJ whole genome shotgun (WGS) entry which is preliminary data.</text>
</comment>
<reference evidence="1 2" key="1">
    <citation type="submission" date="2024-02" db="EMBL/GenBank/DDBJ databases">
        <authorList>
            <person name="Chen Y."/>
            <person name="Shah S."/>
            <person name="Dougan E. K."/>
            <person name="Thang M."/>
            <person name="Chan C."/>
        </authorList>
    </citation>
    <scope>NUCLEOTIDE SEQUENCE [LARGE SCALE GENOMIC DNA]</scope>
</reference>
<protein>
    <submittedName>
        <fullName evidence="1">Uncharacterized protein</fullName>
    </submittedName>
</protein>
<gene>
    <name evidence="1" type="ORF">CCMP2556_LOCUS35873</name>
</gene>
<proteinExistence type="predicted"/>
<sequence length="314" mass="35666">MDFIELFAGVANTTKMARYSHLKSAKFDVLYEAGKKKSHKSDFMNILHSSGFLLACIWILKGRSDVGFVVLLATKCSSWGPMNRGTSGRSACCSVGNLQLRSVVEGNQLCERSCLLCLLTMSKGGVWCLEQPGLSVMEFYPAFRYMLNCHIVAGGNLNKVHRVGWWMGHYGGGTPKRHYCWSSSRHVKSLDKGKFQWKKFKEEHPNRVETVRRYRDKNNKVRYQGVKNTLRATEIYPIKFARAVVDLHARLISEPVGPASPPVVPPALQSFLTFPEDSPEQWPHARLGDVFKYLRKLKGLRVPREWEPHIPDAI</sequence>
<keyword evidence="2" id="KW-1185">Reference proteome</keyword>
<dbReference type="EMBL" id="CAXAMN010022807">
    <property type="protein sequence ID" value="CAK9072931.1"/>
    <property type="molecule type" value="Genomic_DNA"/>
</dbReference>
<accession>A0ABP0PAX2</accession>
<evidence type="ECO:0000313" key="2">
    <source>
        <dbReference type="Proteomes" id="UP001642484"/>
    </source>
</evidence>
<name>A0ABP0PAX2_9DINO</name>
<dbReference type="Proteomes" id="UP001642484">
    <property type="component" value="Unassembled WGS sequence"/>
</dbReference>
<organism evidence="1 2">
    <name type="scientific">Durusdinium trenchii</name>
    <dbReference type="NCBI Taxonomy" id="1381693"/>
    <lineage>
        <taxon>Eukaryota</taxon>
        <taxon>Sar</taxon>
        <taxon>Alveolata</taxon>
        <taxon>Dinophyceae</taxon>
        <taxon>Suessiales</taxon>
        <taxon>Symbiodiniaceae</taxon>
        <taxon>Durusdinium</taxon>
    </lineage>
</organism>